<evidence type="ECO:0000256" key="1">
    <source>
        <dbReference type="SAM" id="MobiDB-lite"/>
    </source>
</evidence>
<dbReference type="EMBL" id="JBANMG010000010">
    <property type="protein sequence ID" value="KAK6948172.1"/>
    <property type="molecule type" value="Genomic_DNA"/>
</dbReference>
<feature type="region of interest" description="Disordered" evidence="1">
    <location>
        <begin position="141"/>
        <end position="181"/>
    </location>
</feature>
<gene>
    <name evidence="2" type="ORF">Daesc_009936</name>
</gene>
<dbReference type="AlphaFoldDB" id="A0AAX6M7I9"/>
<comment type="caution">
    <text evidence="2">The sequence shown here is derived from an EMBL/GenBank/DDBJ whole genome shotgun (WGS) entry which is preliminary data.</text>
</comment>
<keyword evidence="3" id="KW-1185">Reference proteome</keyword>
<protein>
    <submittedName>
        <fullName evidence="2">Uncharacterized protein</fullName>
    </submittedName>
</protein>
<evidence type="ECO:0000313" key="2">
    <source>
        <dbReference type="EMBL" id="KAK6948172.1"/>
    </source>
</evidence>
<evidence type="ECO:0000313" key="3">
    <source>
        <dbReference type="Proteomes" id="UP001369815"/>
    </source>
</evidence>
<organism evidence="2 3">
    <name type="scientific">Daldinia eschscholtzii</name>
    <dbReference type="NCBI Taxonomy" id="292717"/>
    <lineage>
        <taxon>Eukaryota</taxon>
        <taxon>Fungi</taxon>
        <taxon>Dikarya</taxon>
        <taxon>Ascomycota</taxon>
        <taxon>Pezizomycotina</taxon>
        <taxon>Sordariomycetes</taxon>
        <taxon>Xylariomycetidae</taxon>
        <taxon>Xylariales</taxon>
        <taxon>Hypoxylaceae</taxon>
        <taxon>Daldinia</taxon>
    </lineage>
</organism>
<proteinExistence type="predicted"/>
<reference evidence="2 3" key="1">
    <citation type="journal article" date="2024" name="Front Chem Biol">
        <title>Unveiling the potential of Daldinia eschscholtzii MFLUCC 19-0629 through bioactivity and bioinformatics studies for enhanced sustainable agriculture production.</title>
        <authorList>
            <person name="Brooks S."/>
            <person name="Weaver J.A."/>
            <person name="Klomchit A."/>
            <person name="Alharthi S.A."/>
            <person name="Onlamun T."/>
            <person name="Nurani R."/>
            <person name="Vong T.K."/>
            <person name="Alberti F."/>
            <person name="Greco C."/>
        </authorList>
    </citation>
    <scope>NUCLEOTIDE SEQUENCE [LARGE SCALE GENOMIC DNA]</scope>
    <source>
        <strain evidence="2">MFLUCC 19-0629</strain>
    </source>
</reference>
<name>A0AAX6M7I9_9PEZI</name>
<accession>A0AAX6M7I9</accession>
<sequence length="196" mass="20537">MHAKEGSDGSPSEVGLEGAFVGLEVSPDLFGFPGAFNVLDYYTGDDPGGIFGGDVPDVRLERGGGENYGEVEDEWSGVPMPGQFPISNWLAGRLNDTRDGTHGDAGYGISTEQPLEAQLADINQYDLDFDPNMGSDFDLSSLNFNPSTGQAPPSAEGHSGLSTGTRSEKGSAEHPTGPEFVCGICDASFPSQGKLK</sequence>
<dbReference type="Proteomes" id="UP001369815">
    <property type="component" value="Unassembled WGS sequence"/>
</dbReference>
<feature type="compositionally biased region" description="Polar residues" evidence="1">
    <location>
        <begin position="141"/>
        <end position="151"/>
    </location>
</feature>